<dbReference type="OMA" id="CASYLWR"/>
<evidence type="ECO:0000259" key="5">
    <source>
        <dbReference type="SMART" id="SM00499"/>
    </source>
</evidence>
<dbReference type="PROSITE" id="PS51257">
    <property type="entry name" value="PROKAR_LIPOPROTEIN"/>
    <property type="match status" value="1"/>
</dbReference>
<comment type="similarity">
    <text evidence="1 3">Belongs to the plant LTP family.</text>
</comment>
<name>A0A151RSG7_CAJCA</name>
<keyword evidence="3" id="KW-0446">Lipid-binding</keyword>
<protein>
    <recommendedName>
        <fullName evidence="3">Non-specific lipid-transfer protein</fullName>
    </recommendedName>
</protein>
<keyword evidence="2" id="KW-1015">Disulfide bond</keyword>
<dbReference type="InterPro" id="IPR016140">
    <property type="entry name" value="Bifunc_inhib/LTP/seed_store"/>
</dbReference>
<comment type="function">
    <text evidence="3">Plant non-specific lipid-transfer proteins transfer phospholipids as well as galactolipids across membranes. May play a role in wax or cutin deposition in the cell walls of expanding epidermal cells and certain secretory tissues.</text>
</comment>
<keyword evidence="3" id="KW-0813">Transport</keyword>
<gene>
    <name evidence="6" type="ORF">KK1_032953</name>
</gene>
<accession>A0A151RSG7</accession>
<feature type="chain" id="PRO_5007588083" description="Non-specific lipid-transfer protein" evidence="4">
    <location>
        <begin position="23"/>
        <end position="132"/>
    </location>
</feature>
<dbReference type="GO" id="GO:0006869">
    <property type="term" value="P:lipid transport"/>
    <property type="evidence" value="ECO:0007669"/>
    <property type="project" value="InterPro"/>
</dbReference>
<dbReference type="Gene3D" id="1.10.110.10">
    <property type="entry name" value="Plant lipid-transfer and hydrophobic proteins"/>
    <property type="match status" value="1"/>
</dbReference>
<sequence>MAGLRVACVVAVMCMVVALSARAPMGAPSSSISCSTVTNYLSPCYSYLRNGGKPSSSCCDGVKNIYNEDKNTADVRATCNCLKSLASETTVSANYAASLPAECDVKIPYKISNSTDCTKYVQLIIHSFLNNF</sequence>
<dbReference type="InterPro" id="IPR036312">
    <property type="entry name" value="Bifun_inhib/LTP/seed_sf"/>
</dbReference>
<evidence type="ECO:0000313" key="7">
    <source>
        <dbReference type="Proteomes" id="UP000075243"/>
    </source>
</evidence>
<evidence type="ECO:0000256" key="1">
    <source>
        <dbReference type="ARBA" id="ARBA00009748"/>
    </source>
</evidence>
<dbReference type="SUPFAM" id="SSF47699">
    <property type="entry name" value="Bifunctional inhibitor/lipid-transfer protein/seed storage 2S albumin"/>
    <property type="match status" value="1"/>
</dbReference>
<dbReference type="Pfam" id="PF00234">
    <property type="entry name" value="Tryp_alpha_amyl"/>
    <property type="match status" value="1"/>
</dbReference>
<dbReference type="CDD" id="cd01960">
    <property type="entry name" value="nsLTP1"/>
    <property type="match status" value="1"/>
</dbReference>
<feature type="domain" description="Bifunctional inhibitor/plant lipid transfer protein/seed storage helical" evidence="5">
    <location>
        <begin position="34"/>
        <end position="117"/>
    </location>
</feature>
<dbReference type="PRINTS" id="PR00382">
    <property type="entry name" value="LIPIDTRNSFER"/>
</dbReference>
<reference evidence="6" key="1">
    <citation type="journal article" date="2012" name="Nat. Biotechnol.">
        <title>Draft genome sequence of pigeonpea (Cajanus cajan), an orphan legume crop of resource-poor farmers.</title>
        <authorList>
            <person name="Varshney R.K."/>
            <person name="Chen W."/>
            <person name="Li Y."/>
            <person name="Bharti A.K."/>
            <person name="Saxena R.K."/>
            <person name="Schlueter J.A."/>
            <person name="Donoghue M.T."/>
            <person name="Azam S."/>
            <person name="Fan G."/>
            <person name="Whaley A.M."/>
            <person name="Farmer A.D."/>
            <person name="Sheridan J."/>
            <person name="Iwata A."/>
            <person name="Tuteja R."/>
            <person name="Penmetsa R.V."/>
            <person name="Wu W."/>
            <person name="Upadhyaya H.D."/>
            <person name="Yang S.P."/>
            <person name="Shah T."/>
            <person name="Saxena K.B."/>
            <person name="Michael T."/>
            <person name="McCombie W.R."/>
            <person name="Yang B."/>
            <person name="Zhang G."/>
            <person name="Yang H."/>
            <person name="Wang J."/>
            <person name="Spillane C."/>
            <person name="Cook D.R."/>
            <person name="May G.D."/>
            <person name="Xu X."/>
            <person name="Jackson S.A."/>
        </authorList>
    </citation>
    <scope>NUCLEOTIDE SEQUENCE [LARGE SCALE GENOMIC DNA]</scope>
</reference>
<organism evidence="6 7">
    <name type="scientific">Cajanus cajan</name>
    <name type="common">Pigeon pea</name>
    <name type="synonym">Cajanus indicus</name>
    <dbReference type="NCBI Taxonomy" id="3821"/>
    <lineage>
        <taxon>Eukaryota</taxon>
        <taxon>Viridiplantae</taxon>
        <taxon>Streptophyta</taxon>
        <taxon>Embryophyta</taxon>
        <taxon>Tracheophyta</taxon>
        <taxon>Spermatophyta</taxon>
        <taxon>Magnoliopsida</taxon>
        <taxon>eudicotyledons</taxon>
        <taxon>Gunneridae</taxon>
        <taxon>Pentapetalae</taxon>
        <taxon>rosids</taxon>
        <taxon>fabids</taxon>
        <taxon>Fabales</taxon>
        <taxon>Fabaceae</taxon>
        <taxon>Papilionoideae</taxon>
        <taxon>50 kb inversion clade</taxon>
        <taxon>NPAAA clade</taxon>
        <taxon>indigoferoid/millettioid clade</taxon>
        <taxon>Phaseoleae</taxon>
        <taxon>Cajanus</taxon>
    </lineage>
</organism>
<dbReference type="AlphaFoldDB" id="A0A151RSG7"/>
<evidence type="ECO:0000256" key="3">
    <source>
        <dbReference type="RuleBase" id="RU000628"/>
    </source>
</evidence>
<dbReference type="PANTHER" id="PTHR33076">
    <property type="entry name" value="NON-SPECIFIC LIPID-TRANSFER PROTEIN 2-RELATED"/>
    <property type="match status" value="1"/>
</dbReference>
<dbReference type="EMBL" id="KQ483589">
    <property type="protein sequence ID" value="KYP45481.1"/>
    <property type="molecule type" value="Genomic_DNA"/>
</dbReference>
<dbReference type="Proteomes" id="UP000075243">
    <property type="component" value="Unassembled WGS sequence"/>
</dbReference>
<keyword evidence="7" id="KW-1185">Reference proteome</keyword>
<dbReference type="STRING" id="3821.A0A151RSG7"/>
<keyword evidence="4" id="KW-0732">Signal</keyword>
<feature type="signal peptide" evidence="4">
    <location>
        <begin position="1"/>
        <end position="22"/>
    </location>
</feature>
<evidence type="ECO:0000313" key="6">
    <source>
        <dbReference type="EMBL" id="KYP45481.1"/>
    </source>
</evidence>
<evidence type="ECO:0000256" key="2">
    <source>
        <dbReference type="ARBA" id="ARBA00023157"/>
    </source>
</evidence>
<evidence type="ECO:0000256" key="4">
    <source>
        <dbReference type="SAM" id="SignalP"/>
    </source>
</evidence>
<dbReference type="InterPro" id="IPR000528">
    <property type="entry name" value="Plant_nsLTP"/>
</dbReference>
<dbReference type="GO" id="GO:0008289">
    <property type="term" value="F:lipid binding"/>
    <property type="evidence" value="ECO:0007669"/>
    <property type="project" value="UniProtKB-KW"/>
</dbReference>
<dbReference type="SMART" id="SM00499">
    <property type="entry name" value="AAI"/>
    <property type="match status" value="1"/>
</dbReference>
<dbReference type="Gramene" id="C.cajan_34081.t">
    <property type="protein sequence ID" value="C.cajan_34081.t.cds1"/>
    <property type="gene ID" value="C.cajan_34081"/>
</dbReference>
<proteinExistence type="inferred from homology"/>